<protein>
    <submittedName>
        <fullName evidence="5">Uncharacterized protein</fullName>
    </submittedName>
</protein>
<accession>A0A507DAF3</accession>
<dbReference type="EMBL" id="QEAN01000098">
    <property type="protein sequence ID" value="TPX48534.1"/>
    <property type="molecule type" value="Genomic_DNA"/>
</dbReference>
<dbReference type="EMBL" id="QEAM01000099">
    <property type="protein sequence ID" value="TPX46621.1"/>
    <property type="molecule type" value="Genomic_DNA"/>
</dbReference>
<evidence type="ECO:0000313" key="2">
    <source>
        <dbReference type="EMBL" id="TPX40110.1"/>
    </source>
</evidence>
<dbReference type="EMBL" id="QEAM01000413">
    <property type="protein sequence ID" value="TPX40110.1"/>
    <property type="molecule type" value="Genomic_DNA"/>
</dbReference>
<dbReference type="AlphaFoldDB" id="A0A507DAF3"/>
<evidence type="ECO:0000313" key="4">
    <source>
        <dbReference type="EMBL" id="TPX48533.1"/>
    </source>
</evidence>
<dbReference type="VEuPathDB" id="FungiDB:SeMB42_g02946"/>
<dbReference type="VEuPathDB" id="FungiDB:SeMB42_g02947"/>
<feature type="compositionally biased region" description="Polar residues" evidence="1">
    <location>
        <begin position="111"/>
        <end position="121"/>
    </location>
</feature>
<dbReference type="Proteomes" id="UP000317494">
    <property type="component" value="Unassembled WGS sequence"/>
</dbReference>
<feature type="compositionally biased region" description="Basic and acidic residues" evidence="1">
    <location>
        <begin position="92"/>
        <end position="103"/>
    </location>
</feature>
<evidence type="ECO:0000313" key="3">
    <source>
        <dbReference type="EMBL" id="TPX46621.1"/>
    </source>
</evidence>
<sequence length="143" mass="15399">MGSADDCRDPRSMAQLCLNLSMEFSFATPPAPEATARLHAELVARTATLDAQVSALLRAQSTAPIQQDVDKAFRQMMKRTLDSPDSGALRIDAPRQSESHDRFVAPWPNTAPANLMSTDLSGMNAGGHGRMALGRRRGNGSHP</sequence>
<reference evidence="6 7" key="1">
    <citation type="journal article" date="2019" name="Sci. Rep.">
        <title>Comparative genomics of chytrid fungi reveal insights into the obligate biotrophic and pathogenic lifestyle of Synchytrium endobioticum.</title>
        <authorList>
            <person name="van de Vossenberg B.T.L.H."/>
            <person name="Warris S."/>
            <person name="Nguyen H.D.T."/>
            <person name="van Gent-Pelzer M.P.E."/>
            <person name="Joly D.L."/>
            <person name="van de Geest H.C."/>
            <person name="Bonants P.J.M."/>
            <person name="Smith D.S."/>
            <person name="Levesque C.A."/>
            <person name="van der Lee T.A.J."/>
        </authorList>
    </citation>
    <scope>NUCLEOTIDE SEQUENCE [LARGE SCALE GENOMIC DNA]</scope>
    <source>
        <strain evidence="2 7">LEV6574</strain>
        <strain evidence="5 6">MB42</strain>
    </source>
</reference>
<proteinExistence type="predicted"/>
<evidence type="ECO:0000313" key="6">
    <source>
        <dbReference type="Proteomes" id="UP000317494"/>
    </source>
</evidence>
<organism evidence="5 6">
    <name type="scientific">Synchytrium endobioticum</name>
    <dbReference type="NCBI Taxonomy" id="286115"/>
    <lineage>
        <taxon>Eukaryota</taxon>
        <taxon>Fungi</taxon>
        <taxon>Fungi incertae sedis</taxon>
        <taxon>Chytridiomycota</taxon>
        <taxon>Chytridiomycota incertae sedis</taxon>
        <taxon>Chytridiomycetes</taxon>
        <taxon>Synchytriales</taxon>
        <taxon>Synchytriaceae</taxon>
        <taxon>Synchytrium</taxon>
    </lineage>
</organism>
<dbReference type="EMBL" id="QEAN01000098">
    <property type="protein sequence ID" value="TPX48533.1"/>
    <property type="molecule type" value="Genomic_DNA"/>
</dbReference>
<evidence type="ECO:0000313" key="5">
    <source>
        <dbReference type="EMBL" id="TPX48534.1"/>
    </source>
</evidence>
<feature type="compositionally biased region" description="Basic residues" evidence="1">
    <location>
        <begin position="133"/>
        <end position="143"/>
    </location>
</feature>
<comment type="caution">
    <text evidence="5">The sequence shown here is derived from an EMBL/GenBank/DDBJ whole genome shotgun (WGS) entry which is preliminary data.</text>
</comment>
<dbReference type="Proteomes" id="UP000320475">
    <property type="component" value="Unassembled WGS sequence"/>
</dbReference>
<name>A0A507DAF3_9FUNG</name>
<feature type="region of interest" description="Disordered" evidence="1">
    <location>
        <begin position="80"/>
        <end position="143"/>
    </location>
</feature>
<evidence type="ECO:0000313" key="7">
    <source>
        <dbReference type="Proteomes" id="UP000320475"/>
    </source>
</evidence>
<gene>
    <name evidence="3" type="ORF">SeLEV6574_g03138</name>
    <name evidence="2" type="ORF">SeLEV6574_g06783</name>
    <name evidence="5" type="ORF">SeMB42_g02946</name>
    <name evidence="4" type="ORF">SeMB42_g02947</name>
</gene>
<keyword evidence="6" id="KW-1185">Reference proteome</keyword>
<evidence type="ECO:0000256" key="1">
    <source>
        <dbReference type="SAM" id="MobiDB-lite"/>
    </source>
</evidence>